<reference evidence="4 5" key="1">
    <citation type="journal article" date="2014" name="Int. J. Syst. Evol. Microbiol.">
        <title>Carboxylicivirga gen. nov. in the family Marinilabiliaceae with two novel species, Carboxylicivirga mesophila sp. nov. and Carboxylicivirga taeanensis sp. nov., and reclassification of Cytophaga fermentans as Saccharicrinis fermentans gen. nov., comb. nov.</title>
        <authorList>
            <person name="Yang S.H."/>
            <person name="Seo H.S."/>
            <person name="Woo J.H."/>
            <person name="Oh H.M."/>
            <person name="Jang H."/>
            <person name="Lee J.H."/>
            <person name="Kim S.J."/>
            <person name="Kwon K.K."/>
        </authorList>
    </citation>
    <scope>NUCLEOTIDE SEQUENCE [LARGE SCALE GENOMIC DNA]</scope>
    <source>
        <strain evidence="4 5">JCM 18290</strain>
    </source>
</reference>
<proteinExistence type="predicted"/>
<gene>
    <name evidence="4" type="ORF">KEM09_04705</name>
</gene>
<dbReference type="Gene3D" id="2.60.120.1440">
    <property type="match status" value="1"/>
</dbReference>
<keyword evidence="1" id="KW-0812">Transmembrane</keyword>
<dbReference type="RefSeq" id="WP_212226138.1">
    <property type="nucleotide sequence ID" value="NZ_JAGUCN010000003.1"/>
</dbReference>
<dbReference type="InterPro" id="IPR032508">
    <property type="entry name" value="FecR_C"/>
</dbReference>
<dbReference type="EMBL" id="JAGUCN010000003">
    <property type="protein sequence ID" value="MBS2210688.1"/>
    <property type="molecule type" value="Genomic_DNA"/>
</dbReference>
<dbReference type="Gene3D" id="3.55.50.30">
    <property type="match status" value="1"/>
</dbReference>
<evidence type="ECO:0000259" key="3">
    <source>
        <dbReference type="Pfam" id="PF16344"/>
    </source>
</evidence>
<keyword evidence="1" id="KW-1133">Transmembrane helix</keyword>
<sequence>MEMSEDILIQYIKGELPADEMDHVSYQLRQNEELFHQYIQLKDIWDYTGLTTDVHKYDVKREWKRLPIRSAGRTSFMKLAGVAGVAAAMVIAFFVGQLVETDSDSNSLVSGAHVFTAPEGQISELTLSDGSNVVLNAGSSLTIPSNFGKQNRDVQLSGEAHFNVTKNPDLIFKVKSGQQYVSVLGTIFNIRAYPGETKIITTLEEGIVRWESNGRHITLKPDMQVVYDLENQDVEQISVDAGRIGQWSVGRYVFENAPFIDIIDVIEKWYDVEIDWQQTDFEGEHYNGVIKKSASLNETLELIAAMTPVRYEVKGQQISIRRMR</sequence>
<dbReference type="Pfam" id="PF16344">
    <property type="entry name" value="FecR_C"/>
    <property type="match status" value="1"/>
</dbReference>
<organism evidence="4 5">
    <name type="scientific">Carboxylicivirga mesophila</name>
    <dbReference type="NCBI Taxonomy" id="1166478"/>
    <lineage>
        <taxon>Bacteria</taxon>
        <taxon>Pseudomonadati</taxon>
        <taxon>Bacteroidota</taxon>
        <taxon>Bacteroidia</taxon>
        <taxon>Marinilabiliales</taxon>
        <taxon>Marinilabiliaceae</taxon>
        <taxon>Carboxylicivirga</taxon>
    </lineage>
</organism>
<accession>A0ABS5K6S3</accession>
<dbReference type="PANTHER" id="PTHR30273:SF2">
    <property type="entry name" value="PROTEIN FECR"/>
    <property type="match status" value="1"/>
</dbReference>
<dbReference type="Pfam" id="PF04773">
    <property type="entry name" value="FecR"/>
    <property type="match status" value="1"/>
</dbReference>
<dbReference type="InterPro" id="IPR006860">
    <property type="entry name" value="FecR"/>
</dbReference>
<protein>
    <submittedName>
        <fullName evidence="4">FecR family protein</fullName>
    </submittedName>
</protein>
<keyword evidence="1" id="KW-0472">Membrane</keyword>
<evidence type="ECO:0000256" key="1">
    <source>
        <dbReference type="SAM" id="Phobius"/>
    </source>
</evidence>
<dbReference type="Proteomes" id="UP000721861">
    <property type="component" value="Unassembled WGS sequence"/>
</dbReference>
<feature type="transmembrane region" description="Helical" evidence="1">
    <location>
        <begin position="79"/>
        <end position="99"/>
    </location>
</feature>
<feature type="domain" description="FecR protein" evidence="2">
    <location>
        <begin position="117"/>
        <end position="208"/>
    </location>
</feature>
<name>A0ABS5K6S3_9BACT</name>
<comment type="caution">
    <text evidence="4">The sequence shown here is derived from an EMBL/GenBank/DDBJ whole genome shotgun (WGS) entry which is preliminary data.</text>
</comment>
<dbReference type="InterPro" id="IPR012373">
    <property type="entry name" value="Ferrdict_sens_TM"/>
</dbReference>
<dbReference type="PANTHER" id="PTHR30273">
    <property type="entry name" value="PERIPLASMIC SIGNAL SENSOR AND SIGMA FACTOR ACTIVATOR FECR-RELATED"/>
    <property type="match status" value="1"/>
</dbReference>
<feature type="domain" description="Protein FecR C-terminal" evidence="3">
    <location>
        <begin position="251"/>
        <end position="320"/>
    </location>
</feature>
<evidence type="ECO:0000259" key="2">
    <source>
        <dbReference type="Pfam" id="PF04773"/>
    </source>
</evidence>
<keyword evidence="5" id="KW-1185">Reference proteome</keyword>
<dbReference type="PIRSF" id="PIRSF018266">
    <property type="entry name" value="FecR"/>
    <property type="match status" value="1"/>
</dbReference>
<evidence type="ECO:0000313" key="5">
    <source>
        <dbReference type="Proteomes" id="UP000721861"/>
    </source>
</evidence>
<evidence type="ECO:0000313" key="4">
    <source>
        <dbReference type="EMBL" id="MBS2210688.1"/>
    </source>
</evidence>